<evidence type="ECO:0000259" key="7">
    <source>
        <dbReference type="PROSITE" id="PS50002"/>
    </source>
</evidence>
<dbReference type="InterPro" id="IPR001452">
    <property type="entry name" value="SH3_domain"/>
</dbReference>
<feature type="region of interest" description="Disordered" evidence="6">
    <location>
        <begin position="2351"/>
        <end position="2371"/>
    </location>
</feature>
<feature type="compositionally biased region" description="Basic and acidic residues" evidence="6">
    <location>
        <begin position="1073"/>
        <end position="1083"/>
    </location>
</feature>
<comment type="caution">
    <text evidence="9">The sequence shown here is derived from an EMBL/GenBank/DDBJ whole genome shotgun (WGS) entry which is preliminary data.</text>
</comment>
<organism evidence="9 10">
    <name type="scientific">Batillaria attramentaria</name>
    <dbReference type="NCBI Taxonomy" id="370345"/>
    <lineage>
        <taxon>Eukaryota</taxon>
        <taxon>Metazoa</taxon>
        <taxon>Spiralia</taxon>
        <taxon>Lophotrochozoa</taxon>
        <taxon>Mollusca</taxon>
        <taxon>Gastropoda</taxon>
        <taxon>Caenogastropoda</taxon>
        <taxon>Sorbeoconcha</taxon>
        <taxon>Cerithioidea</taxon>
        <taxon>Batillariidae</taxon>
        <taxon>Batillaria</taxon>
    </lineage>
</organism>
<dbReference type="InterPro" id="IPR003005">
    <property type="entry name" value="Amphiphysin"/>
</dbReference>
<accession>A0ABD0JNG8</accession>
<dbReference type="InterPro" id="IPR027267">
    <property type="entry name" value="AH/BAR_dom_sf"/>
</dbReference>
<feature type="region of interest" description="Disordered" evidence="6">
    <location>
        <begin position="2178"/>
        <end position="2222"/>
    </location>
</feature>
<keyword evidence="3" id="KW-0963">Cytoplasm</keyword>
<feature type="non-terminal residue" evidence="9">
    <location>
        <position position="1"/>
    </location>
</feature>
<feature type="region of interest" description="Disordered" evidence="6">
    <location>
        <begin position="616"/>
        <end position="638"/>
    </location>
</feature>
<feature type="compositionally biased region" description="Low complexity" evidence="6">
    <location>
        <begin position="245"/>
        <end position="275"/>
    </location>
</feature>
<feature type="region of interest" description="Disordered" evidence="6">
    <location>
        <begin position="1920"/>
        <end position="1940"/>
    </location>
</feature>
<evidence type="ECO:0000313" key="10">
    <source>
        <dbReference type="Proteomes" id="UP001519460"/>
    </source>
</evidence>
<feature type="compositionally biased region" description="Polar residues" evidence="6">
    <location>
        <begin position="1129"/>
        <end position="1140"/>
    </location>
</feature>
<evidence type="ECO:0000256" key="6">
    <source>
        <dbReference type="SAM" id="MobiDB-lite"/>
    </source>
</evidence>
<dbReference type="PANTHER" id="PTHR46514:SF3">
    <property type="entry name" value="AMPHIPHYSIN"/>
    <property type="match status" value="1"/>
</dbReference>
<feature type="compositionally biased region" description="Low complexity" evidence="6">
    <location>
        <begin position="1970"/>
        <end position="1986"/>
    </location>
</feature>
<keyword evidence="10" id="KW-1185">Reference proteome</keyword>
<feature type="domain" description="BAR" evidence="8">
    <location>
        <begin position="1"/>
        <end position="215"/>
    </location>
</feature>
<feature type="compositionally biased region" description="Polar residues" evidence="6">
    <location>
        <begin position="1029"/>
        <end position="1041"/>
    </location>
</feature>
<feature type="compositionally biased region" description="Polar residues" evidence="6">
    <location>
        <begin position="226"/>
        <end position="241"/>
    </location>
</feature>
<feature type="region of interest" description="Disordered" evidence="6">
    <location>
        <begin position="2072"/>
        <end position="2094"/>
    </location>
</feature>
<evidence type="ECO:0000256" key="5">
    <source>
        <dbReference type="SAM" id="Coils"/>
    </source>
</evidence>
<feature type="compositionally biased region" description="Polar residues" evidence="6">
    <location>
        <begin position="989"/>
        <end position="1011"/>
    </location>
</feature>
<sequence>ASALQMVDRGKNRIHVDVQRGTLPDQGLVPASFFSSSKSVPFHEGCGKMLQSVTAHLDVAHHLQKEIKNYVHCMRALSHASRSLATALSQTYEEEWTEEASFKKGLEARIAKRGRKMVDFDNSRHNLEVLQAAKKKDEAKIAKAQEDLNESKRIYEELHNEMCTELPDFYNSRVTFYADLFQKLFSCERTLHSETSRISETLNQICQNLSKDYVQFVYQPKRPISKSLSDNSDEPQVTNGDSSPREPSSASASPANTPTTPSAVDRSQDGAAASDGSEESSLDSVKTDADHLYGNQDVVMAAAKVNGDVDKVNEILSKLQAQVSSDSSKTDSAVGTSGYFLAKPVSNTPSDGDSAFSRLGDPNLVPCLLPPPSIQSQPLPPLPNEAATSVSAPLLGSIANRKRKVDNATGDGHASPNSGSVYMHKSYQEEIDHALYEDTTAATGESLPCSPPPTYSSTFGITAEEPFEDVMLFGDGSASQTKPADTAKPDPAQSASVVFIDDSGREITTQPAETQSQSEARECMATEKTAADSAGNVLSPGKLLSSSGGGHVIGCDELASNASAMSVPSDIERSQLRGTLVGSVKADAAITGSFSDISTRNSPSSVVGEVYEALSFSSQEDPQKHNTDDNTVASSQETAKFPSVLDILELGSGHSMEGILGEAPPSVFENLRMASDTNTEQTASPALSQASVEAGLGRVPHSGSAETTDEQAVQEKLLPSLNCRSMSIETSGSLPKSAQETSLVDQLLLNESGLSTFTFSPASRSISSSLEAFENVDVKEPLLLSTTPASSTGTVQNSADQSPLHSSAPSSVRLSRPLPPPPTAMDADLKGQTVPHESCPSTIAFSVTMPLPVPPKTSQGASEEDDEHVYESFQRVEEGPLLIPPTMSSDPSSDSENADETKDAAVTSADTFEPPLPSQDTERVSKVAENEVFLVEPYLKDDRKSTEQKGKTPCEKEVGKSLDSPKSQSKVQFSETKTANAGERRSEADATQETAESQSSLSKLENTSSKLPGQGKGEAKKRKGRSPERTSQVPVKSSKGQSPPVSPEKKPSSPKTSPQGRCSSAATQTPGWEKLESLRRREPAGNVKGSKSARSKSAGSKTASKGKKGSWKTLGGETVDVRSTCVEAGNQTDSQSSMEQSRLEDGERSLQTLGPSPSSREDMNRNFGGQSQEQIFLSLPFSSVSSQDDLDNACGDQRRTFLSLPFTMVNREVEPGMDDSQQMALQSVQHSTGDRPVFLTSPFRRVQEGGRSDPTLAHTVEQAFLGSPVSPPQGQQQVFLRSPFLLVGDPSDQPAFTGTGDVTFEASSMVVGSPCMIKSSAGNLAAKPPSPRKSVSFIGLKDKSETVEHKIGDGQFVQHQPVDDASVARTSDTQETAHDAELETFLTDHQEPAERETAQETACVSSADQAGSASRAISGANTQMDSKNLSAPTDIAYQLWHSAWRKEGESVDRPCPETSGQAYSVICVEVEETRTSPQENFHANLEAGDHGTVSESEARDFEIDKPPSNQSVGVSGCRESIYVKMGFKNTGTDAHAKRDPASVAQHSSYVDMRDLRNLLDKQGLASSPAARADTAAEQKASVDAVAELETAQIDSCEGAADKQEESAFEREEGSHQGPSKEPHLEPPIYSCQKTAPKEGGTVVKENPMNEKQPGVEISICKEPTCKEAVVSGDFSEHPTNEPGLGLEVSSCGEPACKDKDAVLEGTCHSPSNEPPPRLEINSFEEVANKEENAVVQEALCQGTINEPELEINSCRESQPAAQLLADETVEVTRSPDGSKQQLQVPCRNHTQENPLQCPIVGLTAETFPTSVPSEQEKTDSEQPGSVAGAREKELEESRNTDLGAAGGKLVQNDSSEIKETPSVDTTDAFRIEASEVSVDCFEISCDPCSLNVHNVADFDKETLEQNIVDLEPAHEIEALHSSSKKSLNSETQVTPSSSGDTAKTVLSVIVTESSSRSEQDAVSEENSFTSPSIISDGSSIDPAAADLQPASSDTSHLTSDSAIDSIQGDSALGSEGSQSCLQISSTNQSFTLAMAGSSGEEVLACDSAISSQWDAAFSSCCVDTSFEHLHDEATDRESEDRADVRSEKSEELQRDMPQAGFWVDDAVCGQEQDSSWEGDKGVGDMTVTSAIDAAFEHVVCPSVSECMTDSSDLLLVSPDTTAVFDNFADGGKLDPSLSSILEKNSDSGRGDPGAETSLLESLPETKSTRAEIGCPDPGIKQPVVTPRMMVDKELGEHTQLQSPDFMNDNSGAASRSLVQEEINRPQQGLQGVLAFDIKSDQNLDLLLKQMTDTVVTPLQSPIDTFPEQTGPDKRIEQNQIAEVANISSAGGHEGHTEGADGGVRGAWQGLGDRQQGSGSGGLGAGPEVLQAPGLSKDKEMSLCAVAEDLAAASDAGNKDRAEPVTNNYYEEPGEDIDELSFDPGDIIYVVKFENEEEQDEGWQMGVKQKDGLKGVFPENFTRRL</sequence>
<evidence type="ECO:0000256" key="1">
    <source>
        <dbReference type="ARBA" id="ARBA00004496"/>
    </source>
</evidence>
<feature type="compositionally biased region" description="Basic and acidic residues" evidence="6">
    <location>
        <begin position="1829"/>
        <end position="1839"/>
    </location>
</feature>
<feature type="compositionally biased region" description="Low complexity" evidence="6">
    <location>
        <begin position="1088"/>
        <end position="1103"/>
    </location>
</feature>
<dbReference type="SUPFAM" id="SSF50044">
    <property type="entry name" value="SH3-domain"/>
    <property type="match status" value="1"/>
</dbReference>
<feature type="compositionally biased region" description="Polar residues" evidence="6">
    <location>
        <begin position="1059"/>
        <end position="1070"/>
    </location>
</feature>
<evidence type="ECO:0000256" key="3">
    <source>
        <dbReference type="ARBA" id="ARBA00022490"/>
    </source>
</evidence>
<protein>
    <submittedName>
        <fullName evidence="9">Uncharacterized protein</fullName>
    </submittedName>
</protein>
<feature type="region of interest" description="Disordered" evidence="6">
    <location>
        <begin position="1953"/>
        <end position="2000"/>
    </location>
</feature>
<dbReference type="SUPFAM" id="SSF103657">
    <property type="entry name" value="BAR/IMD domain-like"/>
    <property type="match status" value="1"/>
</dbReference>
<feature type="compositionally biased region" description="Basic and acidic residues" evidence="6">
    <location>
        <begin position="920"/>
        <end position="929"/>
    </location>
</feature>
<dbReference type="PROSITE" id="PS51021">
    <property type="entry name" value="BAR"/>
    <property type="match status" value="1"/>
</dbReference>
<reference evidence="9 10" key="1">
    <citation type="journal article" date="2023" name="Sci. Data">
        <title>Genome assembly of the Korean intertidal mud-creeper Batillaria attramentaria.</title>
        <authorList>
            <person name="Patra A.K."/>
            <person name="Ho P.T."/>
            <person name="Jun S."/>
            <person name="Lee S.J."/>
            <person name="Kim Y."/>
            <person name="Won Y.J."/>
        </authorList>
    </citation>
    <scope>NUCLEOTIDE SEQUENCE [LARGE SCALE GENOMIC DNA]</scope>
    <source>
        <strain evidence="9">Wonlab-2016</strain>
    </source>
</reference>
<comment type="subcellular location">
    <subcellularLocation>
        <location evidence="1">Cytoplasm</location>
    </subcellularLocation>
</comment>
<dbReference type="InterPro" id="IPR004148">
    <property type="entry name" value="BAR_dom"/>
</dbReference>
<dbReference type="Pfam" id="PF03114">
    <property type="entry name" value="BAR"/>
    <property type="match status" value="1"/>
</dbReference>
<dbReference type="PANTHER" id="PTHR46514">
    <property type="entry name" value="AMPHIPHYSIN"/>
    <property type="match status" value="1"/>
</dbReference>
<feature type="compositionally biased region" description="Polar residues" evidence="6">
    <location>
        <begin position="629"/>
        <end position="638"/>
    </location>
</feature>
<feature type="compositionally biased region" description="Polar residues" evidence="6">
    <location>
        <begin position="1149"/>
        <end position="1158"/>
    </location>
</feature>
<dbReference type="Gene3D" id="1.20.1270.60">
    <property type="entry name" value="Arfaptin homology (AH) domain/BAR domain"/>
    <property type="match status" value="1"/>
</dbReference>
<dbReference type="PROSITE" id="PS50002">
    <property type="entry name" value="SH3"/>
    <property type="match status" value="1"/>
</dbReference>
<proteinExistence type="predicted"/>
<feature type="region of interest" description="Disordered" evidence="6">
    <location>
        <begin position="787"/>
        <end position="1166"/>
    </location>
</feature>
<dbReference type="SMART" id="SM00721">
    <property type="entry name" value="BAR"/>
    <property type="match status" value="1"/>
</dbReference>
<evidence type="ECO:0000256" key="4">
    <source>
        <dbReference type="PROSITE-ProRule" id="PRU00192"/>
    </source>
</evidence>
<feature type="compositionally biased region" description="Polar residues" evidence="6">
    <location>
        <begin position="787"/>
        <end position="805"/>
    </location>
</feature>
<evidence type="ECO:0000313" key="9">
    <source>
        <dbReference type="EMBL" id="KAK7476349.1"/>
    </source>
</evidence>
<feature type="domain" description="SH3" evidence="7">
    <location>
        <begin position="2396"/>
        <end position="2464"/>
    </location>
</feature>
<dbReference type="Proteomes" id="UP001519460">
    <property type="component" value="Unassembled WGS sequence"/>
</dbReference>
<feature type="region of interest" description="Disordered" evidence="6">
    <location>
        <begin position="224"/>
        <end position="286"/>
    </location>
</feature>
<keyword evidence="2 4" id="KW-0728">SH3 domain</keyword>
<dbReference type="GO" id="GO:0005737">
    <property type="term" value="C:cytoplasm"/>
    <property type="evidence" value="ECO:0007669"/>
    <property type="project" value="UniProtKB-SubCell"/>
</dbReference>
<evidence type="ECO:0000259" key="8">
    <source>
        <dbReference type="PROSITE" id="PS51021"/>
    </source>
</evidence>
<feature type="compositionally biased region" description="Basic and acidic residues" evidence="6">
    <location>
        <begin position="1599"/>
        <end position="1624"/>
    </location>
</feature>
<feature type="compositionally biased region" description="Basic and acidic residues" evidence="6">
    <location>
        <begin position="938"/>
        <end position="960"/>
    </location>
</feature>
<feature type="compositionally biased region" description="Polar residues" evidence="6">
    <location>
        <begin position="1989"/>
        <end position="2000"/>
    </location>
</feature>
<feature type="region of interest" description="Disordered" evidence="6">
    <location>
        <begin position="1594"/>
        <end position="1650"/>
    </location>
</feature>
<dbReference type="Gene3D" id="2.30.30.40">
    <property type="entry name" value="SH3 Domains"/>
    <property type="match status" value="1"/>
</dbReference>
<name>A0ABD0JNG8_9CAEN</name>
<feature type="region of interest" description="Disordered" evidence="6">
    <location>
        <begin position="1809"/>
        <end position="1862"/>
    </location>
</feature>
<feature type="compositionally biased region" description="Low complexity" evidence="6">
    <location>
        <begin position="806"/>
        <end position="816"/>
    </location>
</feature>
<feature type="coiled-coil region" evidence="5">
    <location>
        <begin position="127"/>
        <end position="161"/>
    </location>
</feature>
<keyword evidence="5" id="KW-0175">Coiled coil</keyword>
<evidence type="ECO:0000256" key="2">
    <source>
        <dbReference type="ARBA" id="ARBA00022443"/>
    </source>
</evidence>
<dbReference type="EMBL" id="JACVVK020000378">
    <property type="protein sequence ID" value="KAK7476349.1"/>
    <property type="molecule type" value="Genomic_DNA"/>
</dbReference>
<dbReference type="Pfam" id="PF14604">
    <property type="entry name" value="SH3_9"/>
    <property type="match status" value="1"/>
</dbReference>
<dbReference type="InterPro" id="IPR036028">
    <property type="entry name" value="SH3-like_dom_sf"/>
</dbReference>
<feature type="compositionally biased region" description="Polar residues" evidence="6">
    <location>
        <begin position="964"/>
        <end position="979"/>
    </location>
</feature>
<gene>
    <name evidence="9" type="ORF">BaRGS_00032408</name>
</gene>